<evidence type="ECO:0000313" key="1">
    <source>
        <dbReference type="EMBL" id="APH71589.1"/>
    </source>
</evidence>
<dbReference type="PANTHER" id="PTHR11941">
    <property type="entry name" value="ENOYL-COA HYDRATASE-RELATED"/>
    <property type="match status" value="1"/>
</dbReference>
<dbReference type="AlphaFoldDB" id="A0A1L3SQB3"/>
<dbReference type="InterPro" id="IPR001753">
    <property type="entry name" value="Enoyl-CoA_hydra/iso"/>
</dbReference>
<dbReference type="Pfam" id="PF00378">
    <property type="entry name" value="ECH_1"/>
    <property type="match status" value="1"/>
</dbReference>
<dbReference type="InterPro" id="IPR029045">
    <property type="entry name" value="ClpP/crotonase-like_dom_sf"/>
</dbReference>
<proteinExistence type="predicted"/>
<dbReference type="PANTHER" id="PTHR11941:SF54">
    <property type="entry name" value="ENOYL-COA HYDRATASE, MITOCHONDRIAL"/>
    <property type="match status" value="1"/>
</dbReference>
<dbReference type="Proteomes" id="UP000182840">
    <property type="component" value="Chromosome"/>
</dbReference>
<reference evidence="2" key="1">
    <citation type="submission" date="2016-11" db="EMBL/GenBank/DDBJ databases">
        <title>Mesorhizobium oceanicum sp. nov., isolated from deep seawater in South China Sea.</title>
        <authorList>
            <person name="Fu G.-Y."/>
        </authorList>
    </citation>
    <scope>NUCLEOTIDE SEQUENCE [LARGE SCALE GENOMIC DNA]</scope>
    <source>
        <strain evidence="2">B7</strain>
    </source>
</reference>
<dbReference type="GO" id="GO:0003824">
    <property type="term" value="F:catalytic activity"/>
    <property type="evidence" value="ECO:0007669"/>
    <property type="project" value="UniProtKB-ARBA"/>
</dbReference>
<dbReference type="NCBIfam" id="NF005073">
    <property type="entry name" value="PRK06495.1"/>
    <property type="match status" value="1"/>
</dbReference>
<dbReference type="Gene3D" id="3.90.226.10">
    <property type="entry name" value="2-enoyl-CoA Hydratase, Chain A, domain 1"/>
    <property type="match status" value="1"/>
</dbReference>
<evidence type="ECO:0000313" key="2">
    <source>
        <dbReference type="Proteomes" id="UP000182840"/>
    </source>
</evidence>
<dbReference type="OrthoDB" id="5730382at2"/>
<dbReference type="RefSeq" id="WP_072603412.1">
    <property type="nucleotide sequence ID" value="NZ_CP018171.1"/>
</dbReference>
<dbReference type="STRING" id="1670800.BSQ44_09565"/>
<sequence>MELETLRLEVTDGIAVVTLARAPVNAQNRRMREEIIQTFDALSDRDDVRVVVLTADGKTFCAGADIKERRTMVKQPGDYISHNRVTRECFYAISDCTKPVICAVNGPAIGAGFVTMLYSDIMIASEDAWFTMPEIDVGLAGGGKMMMEHMGRSWGRLLYFTGRRISAAELARLGIISACVPGDKLMEEAMTIAREIAAKSPYVVREIKRGFQAVEQMPMRDAYRYEQTITHALSTSAATREAQTAFVEKRKADYSAT</sequence>
<protein>
    <submittedName>
        <fullName evidence="1">Enoyl-CoA hydratase</fullName>
    </submittedName>
</protein>
<keyword evidence="2" id="KW-1185">Reference proteome</keyword>
<name>A0A1L3SQB3_9HYPH</name>
<gene>
    <name evidence="1" type="ORF">BSQ44_09565</name>
</gene>
<dbReference type="KEGG" id="meso:BSQ44_09565"/>
<accession>A0A1L3SQB3</accession>
<dbReference type="GO" id="GO:0006635">
    <property type="term" value="P:fatty acid beta-oxidation"/>
    <property type="evidence" value="ECO:0007669"/>
    <property type="project" value="TreeGrafter"/>
</dbReference>
<dbReference type="EMBL" id="CP018171">
    <property type="protein sequence ID" value="APH71589.1"/>
    <property type="molecule type" value="Genomic_DNA"/>
</dbReference>
<dbReference type="SUPFAM" id="SSF52096">
    <property type="entry name" value="ClpP/crotonase"/>
    <property type="match status" value="1"/>
</dbReference>
<organism evidence="1 2">
    <name type="scientific">Aquibium oceanicum</name>
    <dbReference type="NCBI Taxonomy" id="1670800"/>
    <lineage>
        <taxon>Bacteria</taxon>
        <taxon>Pseudomonadati</taxon>
        <taxon>Pseudomonadota</taxon>
        <taxon>Alphaproteobacteria</taxon>
        <taxon>Hyphomicrobiales</taxon>
        <taxon>Phyllobacteriaceae</taxon>
        <taxon>Aquibium</taxon>
    </lineage>
</organism>
<dbReference type="CDD" id="cd06558">
    <property type="entry name" value="crotonase-like"/>
    <property type="match status" value="1"/>
</dbReference>